<comment type="caution">
    <text evidence="11">The sequence shown here is derived from an EMBL/GenBank/DDBJ whole genome shotgun (WGS) entry which is preliminary data.</text>
</comment>
<dbReference type="SUPFAM" id="SSF55874">
    <property type="entry name" value="ATPase domain of HSP90 chaperone/DNA topoisomerase II/histidine kinase"/>
    <property type="match status" value="1"/>
</dbReference>
<dbReference type="InterPro" id="IPR005467">
    <property type="entry name" value="His_kinase_dom"/>
</dbReference>
<evidence type="ECO:0000256" key="1">
    <source>
        <dbReference type="ARBA" id="ARBA00000085"/>
    </source>
</evidence>
<name>A0A2N9W0E0_9HYPH</name>
<dbReference type="InterPro" id="IPR036890">
    <property type="entry name" value="HATPase_C_sf"/>
</dbReference>
<dbReference type="InterPro" id="IPR003594">
    <property type="entry name" value="HATPase_dom"/>
</dbReference>
<feature type="domain" description="Histidine kinase" evidence="9">
    <location>
        <begin position="463"/>
        <end position="679"/>
    </location>
</feature>
<keyword evidence="6" id="KW-0418">Kinase</keyword>
<evidence type="ECO:0000256" key="3">
    <source>
        <dbReference type="ARBA" id="ARBA00022553"/>
    </source>
</evidence>
<dbReference type="SUPFAM" id="SSF47384">
    <property type="entry name" value="Homodimeric domain of signal transducing histidine kinase"/>
    <property type="match status" value="1"/>
</dbReference>
<dbReference type="Pfam" id="PF00512">
    <property type="entry name" value="HisKA"/>
    <property type="match status" value="1"/>
</dbReference>
<keyword evidence="3" id="KW-0597">Phosphoprotein</keyword>
<dbReference type="Gene3D" id="1.10.287.130">
    <property type="match status" value="1"/>
</dbReference>
<dbReference type="EC" id="2.7.13.3" evidence="2"/>
<accession>A0A2N9W0E0</accession>
<proteinExistence type="predicted"/>
<evidence type="ECO:0000256" key="2">
    <source>
        <dbReference type="ARBA" id="ARBA00012438"/>
    </source>
</evidence>
<dbReference type="Gene3D" id="3.30.450.20">
    <property type="entry name" value="PAS domain"/>
    <property type="match status" value="1"/>
</dbReference>
<dbReference type="SUPFAM" id="SSF55785">
    <property type="entry name" value="PYP-like sensor domain (PAS domain)"/>
    <property type="match status" value="2"/>
</dbReference>
<dbReference type="PRINTS" id="PR00344">
    <property type="entry name" value="BCTRLSENSOR"/>
</dbReference>
<dbReference type="InterPro" id="IPR035965">
    <property type="entry name" value="PAS-like_dom_sf"/>
</dbReference>
<comment type="catalytic activity">
    <reaction evidence="1">
        <text>ATP + protein L-histidine = ADP + protein N-phospho-L-histidine.</text>
        <dbReference type="EC" id="2.7.13.3"/>
    </reaction>
</comment>
<dbReference type="InterPro" id="IPR000014">
    <property type="entry name" value="PAS"/>
</dbReference>
<dbReference type="SMART" id="SM00387">
    <property type="entry name" value="HATPase_c"/>
    <property type="match status" value="1"/>
</dbReference>
<feature type="domain" description="PAS" evidence="10">
    <location>
        <begin position="12"/>
        <end position="56"/>
    </location>
</feature>
<dbReference type="PANTHER" id="PTHR43065:SF10">
    <property type="entry name" value="PEROXIDE STRESS-ACTIVATED HISTIDINE KINASE MAK3"/>
    <property type="match status" value="1"/>
</dbReference>
<dbReference type="Pfam" id="PF02518">
    <property type="entry name" value="HATPase_c"/>
    <property type="match status" value="1"/>
</dbReference>
<gene>
    <name evidence="11" type="ORF">B5P45_09235</name>
</gene>
<keyword evidence="12" id="KW-1185">Reference proteome</keyword>
<evidence type="ECO:0000256" key="4">
    <source>
        <dbReference type="ARBA" id="ARBA00022679"/>
    </source>
</evidence>
<dbReference type="PANTHER" id="PTHR43065">
    <property type="entry name" value="SENSOR HISTIDINE KINASE"/>
    <property type="match status" value="1"/>
</dbReference>
<dbReference type="OrthoDB" id="9795133at2"/>
<keyword evidence="4" id="KW-0808">Transferase</keyword>
<dbReference type="InterPro" id="IPR013767">
    <property type="entry name" value="PAS_fold"/>
</dbReference>
<evidence type="ECO:0000313" key="12">
    <source>
        <dbReference type="Proteomes" id="UP000232163"/>
    </source>
</evidence>
<dbReference type="PROSITE" id="PS50112">
    <property type="entry name" value="PAS"/>
    <property type="match status" value="1"/>
</dbReference>
<sequence>MSLKRSRSSFFERRLQVELADYATDSVILYNLEGRVQYCNAATESLYGWTATALLGSRFSDLMLEHFESSILWENLVRIGHWAGPLRRRSLSGHEISANVRLAVRHDPHGNPLDVVEYSAPSTTTNVNTASPPLLPGSGRVACWQFNLKRARSLLDGVDAAVGGGVKDREWHPDRLDILLTAVQITDVNDEAIRLFGLADRDRVIDRPVASLWPEQSRAALGDLLTTIAAKTDTDPETRQIPVVGRLQHVVLTGWRAADPRCPDTVFVHVKAVLNTPSAVIELEASQIRYRNLISYLPVPVWQIDARAAGRIFDRLRAGGVTDMATYSDEHPELVDLTCEIVQIYDVNNEAMLLFGGKDRSEFIGPVKYLFSSTPGSGRRVMLAHFSGARNHVEELKVRTFDGRLLDVLLLVTFPVPGERLDTTIIMMIDITARLEAEAKLRKIEADFSHAARLSTLGEMTTSIAHEIKQPLSAILMNAQTSLRYLRKAEPNLEKADQLMSRIVESAQRASDIIGRIQDMAGKRAPTYALLGLNDVVRECLVFLRHESEDKNVVIKATLEPNLPSFRGDRIQLQQIIVNLIVNSIQAMKAAPQTRREIYLETGLDEKDHVALSIRDTGTGIPIDHMEQIFDGFFTTKEGGLGIGLAICQSIVKAHGGTIQAANHPDGGAVFRFSIPTESAATAVDSSASSEYSTQANHAD</sequence>
<evidence type="ECO:0000256" key="6">
    <source>
        <dbReference type="ARBA" id="ARBA00022777"/>
    </source>
</evidence>
<dbReference type="PROSITE" id="PS50109">
    <property type="entry name" value="HIS_KIN"/>
    <property type="match status" value="1"/>
</dbReference>
<dbReference type="InterPro" id="IPR004358">
    <property type="entry name" value="Sig_transdc_His_kin-like_C"/>
</dbReference>
<dbReference type="Pfam" id="PF13426">
    <property type="entry name" value="PAS_9"/>
    <property type="match status" value="2"/>
</dbReference>
<evidence type="ECO:0000313" key="11">
    <source>
        <dbReference type="EMBL" id="PIO45208.1"/>
    </source>
</evidence>
<evidence type="ECO:0000256" key="7">
    <source>
        <dbReference type="ARBA" id="ARBA00022840"/>
    </source>
</evidence>
<dbReference type="GO" id="GO:0000155">
    <property type="term" value="F:phosphorelay sensor kinase activity"/>
    <property type="evidence" value="ECO:0007669"/>
    <property type="project" value="InterPro"/>
</dbReference>
<protein>
    <recommendedName>
        <fullName evidence="2">histidine kinase</fullName>
        <ecNumber evidence="2">2.7.13.3</ecNumber>
    </recommendedName>
</protein>
<dbReference type="CDD" id="cd00082">
    <property type="entry name" value="HisKA"/>
    <property type="match status" value="1"/>
</dbReference>
<dbReference type="NCBIfam" id="TIGR00229">
    <property type="entry name" value="sensory_box"/>
    <property type="match status" value="1"/>
</dbReference>
<dbReference type="CDD" id="cd00130">
    <property type="entry name" value="PAS"/>
    <property type="match status" value="1"/>
</dbReference>
<dbReference type="Gene3D" id="3.30.565.10">
    <property type="entry name" value="Histidine kinase-like ATPase, C-terminal domain"/>
    <property type="match status" value="1"/>
</dbReference>
<reference evidence="11 12" key="1">
    <citation type="journal article" date="2017" name="Int J Environ Stud">
        <title>Does the Miocene-Pliocene relict legume Oxytropis triphylla form nitrogen-fixing nodules with a combination of bacterial strains?</title>
        <authorList>
            <person name="Safronova V."/>
            <person name="Belimov A."/>
            <person name="Sazanova A."/>
            <person name="Kuznetsova I."/>
            <person name="Popova J."/>
            <person name="Andronov E."/>
            <person name="Verkhozina A."/>
            <person name="Tikhonovich I."/>
        </authorList>
    </citation>
    <scope>NUCLEOTIDE SEQUENCE [LARGE SCALE GENOMIC DNA]</scope>
    <source>
        <strain evidence="11 12">Tri-38</strain>
    </source>
</reference>
<dbReference type="SMART" id="SM00388">
    <property type="entry name" value="HisKA"/>
    <property type="match status" value="1"/>
</dbReference>
<dbReference type="SMART" id="SM00091">
    <property type="entry name" value="PAS"/>
    <property type="match status" value="2"/>
</dbReference>
<dbReference type="Proteomes" id="UP000232163">
    <property type="component" value="Unassembled WGS sequence"/>
</dbReference>
<dbReference type="EMBL" id="MZMT01000023">
    <property type="protein sequence ID" value="PIO45208.1"/>
    <property type="molecule type" value="Genomic_DNA"/>
</dbReference>
<dbReference type="AlphaFoldDB" id="A0A2N9W0E0"/>
<keyword evidence="8" id="KW-0902">Two-component regulatory system</keyword>
<dbReference type="InterPro" id="IPR003661">
    <property type="entry name" value="HisK_dim/P_dom"/>
</dbReference>
<evidence type="ECO:0000259" key="10">
    <source>
        <dbReference type="PROSITE" id="PS50112"/>
    </source>
</evidence>
<evidence type="ECO:0000256" key="8">
    <source>
        <dbReference type="ARBA" id="ARBA00023012"/>
    </source>
</evidence>
<evidence type="ECO:0000259" key="9">
    <source>
        <dbReference type="PROSITE" id="PS50109"/>
    </source>
</evidence>
<keyword evidence="7" id="KW-0067">ATP-binding</keyword>
<evidence type="ECO:0000256" key="5">
    <source>
        <dbReference type="ARBA" id="ARBA00022741"/>
    </source>
</evidence>
<dbReference type="Pfam" id="PF00989">
    <property type="entry name" value="PAS"/>
    <property type="match status" value="1"/>
</dbReference>
<dbReference type="GO" id="GO:0006355">
    <property type="term" value="P:regulation of DNA-templated transcription"/>
    <property type="evidence" value="ECO:0007669"/>
    <property type="project" value="InterPro"/>
</dbReference>
<keyword evidence="5" id="KW-0547">Nucleotide-binding</keyword>
<organism evidence="11 12">
    <name type="scientific">Phyllobacterium zundukense</name>
    <dbReference type="NCBI Taxonomy" id="1867719"/>
    <lineage>
        <taxon>Bacteria</taxon>
        <taxon>Pseudomonadati</taxon>
        <taxon>Pseudomonadota</taxon>
        <taxon>Alphaproteobacteria</taxon>
        <taxon>Hyphomicrobiales</taxon>
        <taxon>Phyllobacteriaceae</taxon>
        <taxon>Phyllobacterium</taxon>
    </lineage>
</organism>
<dbReference type="InterPro" id="IPR036097">
    <property type="entry name" value="HisK_dim/P_sf"/>
</dbReference>
<dbReference type="GO" id="GO:0005524">
    <property type="term" value="F:ATP binding"/>
    <property type="evidence" value="ECO:0007669"/>
    <property type="project" value="UniProtKB-KW"/>
</dbReference>